<organism evidence="2 3">
    <name type="scientific">Xanthomonas campestris pv. phaseoli</name>
    <dbReference type="NCBI Taxonomy" id="317013"/>
    <lineage>
        <taxon>Bacteria</taxon>
        <taxon>Pseudomonadati</taxon>
        <taxon>Pseudomonadota</taxon>
        <taxon>Gammaproteobacteria</taxon>
        <taxon>Lysobacterales</taxon>
        <taxon>Lysobacteraceae</taxon>
        <taxon>Xanthomonas</taxon>
    </lineage>
</organism>
<dbReference type="EMBL" id="OCYS01000126">
    <property type="protein sequence ID" value="SON92069.1"/>
    <property type="molecule type" value="Genomic_DNA"/>
</dbReference>
<evidence type="ECO:0000313" key="3">
    <source>
        <dbReference type="Proteomes" id="UP000234166"/>
    </source>
</evidence>
<evidence type="ECO:0008006" key="5">
    <source>
        <dbReference type="Google" id="ProtNLM"/>
    </source>
</evidence>
<accession>A0AB38E3F3</accession>
<keyword evidence="4" id="KW-1185">Reference proteome</keyword>
<dbReference type="AlphaFoldDB" id="A0AB38E3F3"/>
<evidence type="ECO:0000313" key="1">
    <source>
        <dbReference type="EMBL" id="SON86165.1"/>
    </source>
</evidence>
<dbReference type="EMBL" id="OCYT01000132">
    <property type="protein sequence ID" value="SON86165.1"/>
    <property type="molecule type" value="Genomic_DNA"/>
</dbReference>
<comment type="caution">
    <text evidence="2">The sequence shown here is derived from an EMBL/GenBank/DDBJ whole genome shotgun (WGS) entry which is preliminary data.</text>
</comment>
<evidence type="ECO:0000313" key="4">
    <source>
        <dbReference type="Proteomes" id="UP000234181"/>
    </source>
</evidence>
<reference evidence="3 4" key="1">
    <citation type="submission" date="2017-10" db="EMBL/GenBank/DDBJ databases">
        <authorList>
            <person name="Regsiter A."/>
            <person name="William W."/>
        </authorList>
    </citation>
    <scope>NUCLEOTIDE SEQUENCE [LARGE SCALE GENOMIC DNA]</scope>
    <source>
        <strain evidence="1 4">CFBP6984</strain>
        <strain evidence="2 3">CFBP7430</strain>
    </source>
</reference>
<proteinExistence type="predicted"/>
<dbReference type="Proteomes" id="UP000234166">
    <property type="component" value="Unassembled WGS sequence"/>
</dbReference>
<sequence>MHWAWCIPRKRARLSQCDAGDGVAISAGQRPVVSLGAQNSSAAANSQPTVRGVLSFRDKTTSKLSGEGAAPSRSLRWL</sequence>
<evidence type="ECO:0000313" key="2">
    <source>
        <dbReference type="EMBL" id="SON92069.1"/>
    </source>
</evidence>
<gene>
    <name evidence="1" type="ORF">XAP6984_730036</name>
    <name evidence="2" type="ORF">XAP7430_690035</name>
</gene>
<dbReference type="Proteomes" id="UP000234181">
    <property type="component" value="Unassembled WGS sequence"/>
</dbReference>
<name>A0AB38E3F3_XANCH</name>
<protein>
    <recommendedName>
        <fullName evidence="5">Secreted protein</fullName>
    </recommendedName>
</protein>